<evidence type="ECO:0000256" key="2">
    <source>
        <dbReference type="ARBA" id="ARBA00010136"/>
    </source>
</evidence>
<dbReference type="CDD" id="cd09600">
    <property type="entry name" value="M1_APN"/>
    <property type="match status" value="1"/>
</dbReference>
<evidence type="ECO:0000256" key="3">
    <source>
        <dbReference type="ARBA" id="ARBA00022438"/>
    </source>
</evidence>
<reference evidence="15" key="2">
    <citation type="submission" date="2012-11" db="EMBL/GenBank/DDBJ databases">
        <authorList>
            <person name="Kuo A."/>
            <person name="Curtis B.A."/>
            <person name="Tanifuji G."/>
            <person name="Burki F."/>
            <person name="Gruber A."/>
            <person name="Irimia M."/>
            <person name="Maruyama S."/>
            <person name="Arias M.C."/>
            <person name="Ball S.G."/>
            <person name="Gile G.H."/>
            <person name="Hirakawa Y."/>
            <person name="Hopkins J.F."/>
            <person name="Rensing S.A."/>
            <person name="Schmutz J."/>
            <person name="Symeonidi A."/>
            <person name="Elias M."/>
            <person name="Eveleigh R.J."/>
            <person name="Herman E.K."/>
            <person name="Klute M.J."/>
            <person name="Nakayama T."/>
            <person name="Obornik M."/>
            <person name="Reyes-Prieto A."/>
            <person name="Armbrust E.V."/>
            <person name="Aves S.J."/>
            <person name="Beiko R.G."/>
            <person name="Coutinho P."/>
            <person name="Dacks J.B."/>
            <person name="Durnford D.G."/>
            <person name="Fast N.M."/>
            <person name="Green B.R."/>
            <person name="Grisdale C."/>
            <person name="Hempe F."/>
            <person name="Henrissat B."/>
            <person name="Hoppner M.P."/>
            <person name="Ishida K.-I."/>
            <person name="Kim E."/>
            <person name="Koreny L."/>
            <person name="Kroth P.G."/>
            <person name="Liu Y."/>
            <person name="Malik S.-B."/>
            <person name="Maier U.G."/>
            <person name="McRose D."/>
            <person name="Mock T."/>
            <person name="Neilson J.A."/>
            <person name="Onodera N.T."/>
            <person name="Poole A.M."/>
            <person name="Pritham E.J."/>
            <person name="Richards T.A."/>
            <person name="Rocap G."/>
            <person name="Roy S.W."/>
            <person name="Sarai C."/>
            <person name="Schaack S."/>
            <person name="Shirato S."/>
            <person name="Slamovits C.H."/>
            <person name="Spencer D.F."/>
            <person name="Suzuki S."/>
            <person name="Worden A.Z."/>
            <person name="Zauner S."/>
            <person name="Barry K."/>
            <person name="Bell C."/>
            <person name="Bharti A.K."/>
            <person name="Crow J.A."/>
            <person name="Grimwood J."/>
            <person name="Kramer R."/>
            <person name="Lindquist E."/>
            <person name="Lucas S."/>
            <person name="Salamov A."/>
            <person name="McFadden G.I."/>
            <person name="Lane C.E."/>
            <person name="Keeling P.J."/>
            <person name="Gray M.W."/>
            <person name="Grigoriev I.V."/>
            <person name="Archibald J.M."/>
        </authorList>
    </citation>
    <scope>NUCLEOTIDE SEQUENCE</scope>
    <source>
        <strain evidence="15">CCMP2712</strain>
    </source>
</reference>
<keyword evidence="6" id="KW-0378">Hydrolase</keyword>
<feature type="domain" description="Peptidase M1 alanyl aminopeptidase C-terminal" evidence="11">
    <location>
        <begin position="554"/>
        <end position="879"/>
    </location>
</feature>
<evidence type="ECO:0000259" key="10">
    <source>
        <dbReference type="Pfam" id="PF11940"/>
    </source>
</evidence>
<dbReference type="PANTHER" id="PTHR46322">
    <property type="entry name" value="PUROMYCIN-SENSITIVE AMINOPEPTIDASE"/>
    <property type="match status" value="1"/>
</dbReference>
<dbReference type="InterPro" id="IPR014782">
    <property type="entry name" value="Peptidase_M1_dom"/>
</dbReference>
<evidence type="ECO:0000256" key="8">
    <source>
        <dbReference type="ARBA" id="ARBA00023049"/>
    </source>
</evidence>
<keyword evidence="8" id="KW-0482">Metalloprotease</keyword>
<dbReference type="GO" id="GO:0008237">
    <property type="term" value="F:metallopeptidase activity"/>
    <property type="evidence" value="ECO:0007669"/>
    <property type="project" value="UniProtKB-KW"/>
</dbReference>
<dbReference type="MEROPS" id="M01.005"/>
<dbReference type="Gene3D" id="3.30.2010.30">
    <property type="match status" value="1"/>
</dbReference>
<dbReference type="AlphaFoldDB" id="L1IQH4"/>
<dbReference type="STRING" id="905079.L1IQH4"/>
<dbReference type="Pfam" id="PF17900">
    <property type="entry name" value="Peptidase_M1_N"/>
    <property type="match status" value="1"/>
</dbReference>
<dbReference type="InterPro" id="IPR045357">
    <property type="entry name" value="Aminopeptidase_N-like_N"/>
</dbReference>
<comment type="cofactor">
    <cofactor evidence="1">
        <name>Zn(2+)</name>
        <dbReference type="ChEBI" id="CHEBI:29105"/>
    </cofactor>
</comment>
<evidence type="ECO:0000313" key="14">
    <source>
        <dbReference type="EnsemblProtists" id="EKX38546"/>
    </source>
</evidence>
<proteinExistence type="inferred from homology"/>
<dbReference type="InterPro" id="IPR027268">
    <property type="entry name" value="Peptidase_M4/M1_CTD_sf"/>
</dbReference>
<dbReference type="EnsemblProtists" id="EKX38546">
    <property type="protein sequence ID" value="EKX38546"/>
    <property type="gene ID" value="GUITHDRAFT_77119"/>
</dbReference>
<dbReference type="KEGG" id="gtt:GUITHDRAFT_77119"/>
<evidence type="ECO:0000259" key="9">
    <source>
        <dbReference type="Pfam" id="PF01433"/>
    </source>
</evidence>
<feature type="domain" description="Aminopeptidase N-like N-terminal" evidence="12">
    <location>
        <begin position="31"/>
        <end position="199"/>
    </location>
</feature>
<dbReference type="Gene3D" id="2.60.40.1840">
    <property type="match status" value="1"/>
</dbReference>
<dbReference type="Pfam" id="PF01433">
    <property type="entry name" value="Peptidase_M1"/>
    <property type="match status" value="1"/>
</dbReference>
<dbReference type="FunFam" id="2.60.40.1730:FF:000005">
    <property type="entry name" value="Aminopeptidase N"/>
    <property type="match status" value="1"/>
</dbReference>
<keyword evidence="7" id="KW-0862">Zinc</keyword>
<dbReference type="EMBL" id="JH993047">
    <property type="protein sequence ID" value="EKX38546.1"/>
    <property type="molecule type" value="Genomic_DNA"/>
</dbReference>
<dbReference type="PaxDb" id="55529-EKX38546"/>
<evidence type="ECO:0000256" key="6">
    <source>
        <dbReference type="ARBA" id="ARBA00022801"/>
    </source>
</evidence>
<dbReference type="Pfam" id="PF17432">
    <property type="entry name" value="DUF3458_C"/>
    <property type="match status" value="1"/>
</dbReference>
<dbReference type="InterPro" id="IPR012779">
    <property type="entry name" value="Peptidase_M1_pepN"/>
</dbReference>
<evidence type="ECO:0000256" key="4">
    <source>
        <dbReference type="ARBA" id="ARBA00022670"/>
    </source>
</evidence>
<dbReference type="GO" id="GO:0008270">
    <property type="term" value="F:zinc ion binding"/>
    <property type="evidence" value="ECO:0007669"/>
    <property type="project" value="InterPro"/>
</dbReference>
<feature type="domain" description="Peptidase M1 membrane alanine aminopeptidase" evidence="9">
    <location>
        <begin position="238"/>
        <end position="452"/>
    </location>
</feature>
<evidence type="ECO:0000313" key="13">
    <source>
        <dbReference type="EMBL" id="EKX38546.1"/>
    </source>
</evidence>
<evidence type="ECO:0000256" key="1">
    <source>
        <dbReference type="ARBA" id="ARBA00001947"/>
    </source>
</evidence>
<dbReference type="OMA" id="FKRWYSQ"/>
<dbReference type="InterPro" id="IPR042097">
    <property type="entry name" value="Aminopeptidase_N-like_N_sf"/>
</dbReference>
<dbReference type="PRINTS" id="PR00756">
    <property type="entry name" value="ALADIPTASE"/>
</dbReference>
<dbReference type="FunFam" id="1.10.390.10:FF:000002">
    <property type="entry name" value="Aminopeptidase N"/>
    <property type="match status" value="1"/>
</dbReference>
<keyword evidence="4" id="KW-0645">Protease</keyword>
<reference evidence="13 15" key="1">
    <citation type="journal article" date="2012" name="Nature">
        <title>Algal genomes reveal evolutionary mosaicism and the fate of nucleomorphs.</title>
        <authorList>
            <consortium name="DOE Joint Genome Institute"/>
            <person name="Curtis B.A."/>
            <person name="Tanifuji G."/>
            <person name="Burki F."/>
            <person name="Gruber A."/>
            <person name="Irimia M."/>
            <person name="Maruyama S."/>
            <person name="Arias M.C."/>
            <person name="Ball S.G."/>
            <person name="Gile G.H."/>
            <person name="Hirakawa Y."/>
            <person name="Hopkins J.F."/>
            <person name="Kuo A."/>
            <person name="Rensing S.A."/>
            <person name="Schmutz J."/>
            <person name="Symeonidi A."/>
            <person name="Elias M."/>
            <person name="Eveleigh R.J."/>
            <person name="Herman E.K."/>
            <person name="Klute M.J."/>
            <person name="Nakayama T."/>
            <person name="Obornik M."/>
            <person name="Reyes-Prieto A."/>
            <person name="Armbrust E.V."/>
            <person name="Aves S.J."/>
            <person name="Beiko R.G."/>
            <person name="Coutinho P."/>
            <person name="Dacks J.B."/>
            <person name="Durnford D.G."/>
            <person name="Fast N.M."/>
            <person name="Green B.R."/>
            <person name="Grisdale C.J."/>
            <person name="Hempel F."/>
            <person name="Henrissat B."/>
            <person name="Hoppner M.P."/>
            <person name="Ishida K."/>
            <person name="Kim E."/>
            <person name="Koreny L."/>
            <person name="Kroth P.G."/>
            <person name="Liu Y."/>
            <person name="Malik S.B."/>
            <person name="Maier U.G."/>
            <person name="McRose D."/>
            <person name="Mock T."/>
            <person name="Neilson J.A."/>
            <person name="Onodera N.T."/>
            <person name="Poole A.M."/>
            <person name="Pritham E.J."/>
            <person name="Richards T.A."/>
            <person name="Rocap G."/>
            <person name="Roy S.W."/>
            <person name="Sarai C."/>
            <person name="Schaack S."/>
            <person name="Shirato S."/>
            <person name="Slamovits C.H."/>
            <person name="Spencer D.F."/>
            <person name="Suzuki S."/>
            <person name="Worden A.Z."/>
            <person name="Zauner S."/>
            <person name="Barry K."/>
            <person name="Bell C."/>
            <person name="Bharti A.K."/>
            <person name="Crow J.A."/>
            <person name="Grimwood J."/>
            <person name="Kramer R."/>
            <person name="Lindquist E."/>
            <person name="Lucas S."/>
            <person name="Salamov A."/>
            <person name="McFadden G.I."/>
            <person name="Lane C.E."/>
            <person name="Keeling P.J."/>
            <person name="Gray M.W."/>
            <person name="Grigoriev I.V."/>
            <person name="Archibald J.M."/>
        </authorList>
    </citation>
    <scope>NUCLEOTIDE SEQUENCE</scope>
    <source>
        <strain evidence="13 15">CCMP2712</strain>
    </source>
</reference>
<dbReference type="InterPro" id="IPR024601">
    <property type="entry name" value="Peptidase_M1_pepN_C"/>
</dbReference>
<dbReference type="Gene3D" id="2.60.40.1730">
    <property type="entry name" value="tricorn interacting facor f3 domain"/>
    <property type="match status" value="1"/>
</dbReference>
<dbReference type="eggNOG" id="KOG1046">
    <property type="taxonomic scope" value="Eukaryota"/>
</dbReference>
<keyword evidence="3" id="KW-0031">Aminopeptidase</keyword>
<dbReference type="GO" id="GO:0004177">
    <property type="term" value="F:aminopeptidase activity"/>
    <property type="evidence" value="ECO:0007669"/>
    <property type="project" value="UniProtKB-KW"/>
</dbReference>
<dbReference type="GO" id="GO:0006508">
    <property type="term" value="P:proteolysis"/>
    <property type="evidence" value="ECO:0007669"/>
    <property type="project" value="UniProtKB-KW"/>
</dbReference>
<evidence type="ECO:0000256" key="7">
    <source>
        <dbReference type="ARBA" id="ARBA00022833"/>
    </source>
</evidence>
<dbReference type="OrthoDB" id="10031169at2759"/>
<evidence type="ECO:0000259" key="12">
    <source>
        <dbReference type="Pfam" id="PF17900"/>
    </source>
</evidence>
<dbReference type="FunFam" id="2.60.40.1840:FF:000001">
    <property type="entry name" value="Aminopeptidase N"/>
    <property type="match status" value="1"/>
</dbReference>
<dbReference type="HOGENOM" id="CLU_007993_2_0_1"/>
<dbReference type="InterPro" id="IPR037144">
    <property type="entry name" value="Peptidase_M1_pepN_C_sf"/>
</dbReference>
<dbReference type="GeneID" id="17295249"/>
<evidence type="ECO:0000256" key="5">
    <source>
        <dbReference type="ARBA" id="ARBA00022723"/>
    </source>
</evidence>
<comment type="similarity">
    <text evidence="2">Belongs to the peptidase M1 family.</text>
</comment>
<dbReference type="SUPFAM" id="SSF63737">
    <property type="entry name" value="Leukotriene A4 hydrolase N-terminal domain"/>
    <property type="match status" value="1"/>
</dbReference>
<keyword evidence="5" id="KW-0479">Metal-binding</keyword>
<name>L1IQH4_GUITC</name>
<dbReference type="RefSeq" id="XP_005825526.1">
    <property type="nucleotide sequence ID" value="XM_005825469.1"/>
</dbReference>
<dbReference type="Proteomes" id="UP000011087">
    <property type="component" value="Unassembled WGS sequence"/>
</dbReference>
<feature type="domain" description="Peptidase M1 alanyl aminopeptidase Ig-like fold" evidence="10">
    <location>
        <begin position="457"/>
        <end position="549"/>
    </location>
</feature>
<sequence>MAASSAVATEQPVEKFRKDYKEPDYWVRNVDLLIQIHDGQTTVRGKLSAERRKGAQESATLRLDAEDVEVVSVLLNGKELSSSDYHFPEKDVLEIKCGLPDKFELETVVKIKPEDNTQLSGLYKSSSMYCTQCEAEGFRRITPMLDRPDVMAKYKVRIEADQKSCPVLLSNGNLVSKGEMGEGRHFAEWEDPFPKPSYLFAVVAGDLGSIKDTFTTRSGRKVALEIFSEHANVDQLDWAMQSLKDSMKWDEERFGLEYDLDIYNIVAVNDFNMGAMENKGLNVFNTACVLAKPSTATDSDYERVQGVIAHEYFHNWTGNRVTCRDWFQLTLKEGLTVFRDQQFSADMTSEAVKRIEDVRILRAAQFPQDDSPMAHPIRPESYIAMDNFYTATVYNKGAEVIGMYQTLLGKEGFRKGMDLYFKRHDGTAVTCDDFRAAMADANGVDLEQFERWYTQAGTPTVEAKASYSADKQRFELVLSQSCGPSPGQPTKQPYHIPVRVGLIGKDGKDLVPERVLELKEASQTFVFEGVKEEPVVSLLRGFSAPVNVKLPRSDEELAFLMANDQDSFNRWEAGQELFTRSILANVKAFQDGKDMELPQVIVDAAKRTLLLEDIDKSLQAYALTLPSLLTLGAKMDVIDPDALVAACKFVKESMAKKLRAEFETAYKSNQLPSEPFRNDADAVGRRRIKNVCLDYLMALKEDKYTKLCLDQALQSTAMTDLVAATSLLAGSSDEAARKQALENFYEKHAKGNDLILCKWFTMQAMADVTTSLSDVGALLQHPDFSLKNPNKCRSVIGAFAGNMKHFHAADGSGYRWLTDRILDIDKMNPQMSARLVSSFSTFRRYDQKRQALIKAELERLIATSGLSRDAYEIASKSLKA</sequence>
<reference evidence="14" key="3">
    <citation type="submission" date="2015-06" db="UniProtKB">
        <authorList>
            <consortium name="EnsemblProtists"/>
        </authorList>
    </citation>
    <scope>IDENTIFICATION</scope>
</reference>
<protein>
    <recommendedName>
        <fullName evidence="16">Aminopeptidase N</fullName>
    </recommendedName>
</protein>
<evidence type="ECO:0000259" key="11">
    <source>
        <dbReference type="Pfam" id="PF17432"/>
    </source>
</evidence>
<dbReference type="InterPro" id="IPR038438">
    <property type="entry name" value="PepN_Ig-like_sf"/>
</dbReference>
<organism evidence="13">
    <name type="scientific">Guillardia theta (strain CCMP2712)</name>
    <name type="common">Cryptophyte</name>
    <dbReference type="NCBI Taxonomy" id="905079"/>
    <lineage>
        <taxon>Eukaryota</taxon>
        <taxon>Cryptophyceae</taxon>
        <taxon>Pyrenomonadales</taxon>
        <taxon>Geminigeraceae</taxon>
        <taxon>Guillardia</taxon>
    </lineage>
</organism>
<dbReference type="Gene3D" id="1.10.390.10">
    <property type="entry name" value="Neutral Protease Domain 2"/>
    <property type="match status" value="1"/>
</dbReference>
<evidence type="ECO:0000313" key="15">
    <source>
        <dbReference type="Proteomes" id="UP000011087"/>
    </source>
</evidence>
<dbReference type="FunFam" id="3.30.2010.30:FF:000002">
    <property type="entry name" value="Putative aminopeptidase N"/>
    <property type="match status" value="1"/>
</dbReference>
<dbReference type="SUPFAM" id="SSF55486">
    <property type="entry name" value="Metalloproteases ('zincins'), catalytic domain"/>
    <property type="match status" value="1"/>
</dbReference>
<dbReference type="NCBIfam" id="TIGR02414">
    <property type="entry name" value="pepN_proteo"/>
    <property type="match status" value="1"/>
</dbReference>
<accession>L1IQH4</accession>
<dbReference type="Gene3D" id="1.25.50.10">
    <property type="entry name" value="Peptidase M1, alanyl aminopeptidase, C-terminal domain"/>
    <property type="match status" value="1"/>
</dbReference>
<evidence type="ECO:0008006" key="16">
    <source>
        <dbReference type="Google" id="ProtNLM"/>
    </source>
</evidence>
<dbReference type="InterPro" id="IPR001930">
    <property type="entry name" value="Peptidase_M1"/>
</dbReference>
<dbReference type="InterPro" id="IPR035414">
    <property type="entry name" value="Peptidase_M1_pepN_Ig-like"/>
</dbReference>
<gene>
    <name evidence="13" type="ORF">GUITHDRAFT_77119</name>
</gene>
<keyword evidence="15" id="KW-1185">Reference proteome</keyword>
<dbReference type="Pfam" id="PF11940">
    <property type="entry name" value="DUF3458"/>
    <property type="match status" value="1"/>
</dbReference>
<dbReference type="PANTHER" id="PTHR46322:SF1">
    <property type="entry name" value="PUROMYCIN-SENSITIVE AMINOPEPTIDASE"/>
    <property type="match status" value="1"/>
</dbReference>